<keyword evidence="5 8" id="KW-1133">Transmembrane helix</keyword>
<evidence type="ECO:0000313" key="9">
    <source>
        <dbReference type="EMBL" id="BBJ40868.1"/>
    </source>
</evidence>
<name>A0A499UM66_9ACTN</name>
<keyword evidence="3 8" id="KW-0812">Transmembrane</keyword>
<evidence type="ECO:0000256" key="7">
    <source>
        <dbReference type="SAM" id="MobiDB-lite"/>
    </source>
</evidence>
<dbReference type="InterPro" id="IPR001991">
    <property type="entry name" value="Na-dicarboxylate_symporter"/>
</dbReference>
<feature type="transmembrane region" description="Helical" evidence="8">
    <location>
        <begin position="27"/>
        <end position="47"/>
    </location>
</feature>
<dbReference type="GO" id="GO:0046942">
    <property type="term" value="P:carboxylic acid transport"/>
    <property type="evidence" value="ECO:0007669"/>
    <property type="project" value="UniProtKB-ARBA"/>
</dbReference>
<sequence>MAADTTPPASGRTEPDGTKPKKERIHYLYLAVIGAVALGILVGFAAPDTAVELKPIGEGFVNLIKMLISPIIFCTIVLGSARCARPRRSARSAVSRSATSW</sequence>
<keyword evidence="2" id="KW-0813">Transport</keyword>
<evidence type="ECO:0000256" key="2">
    <source>
        <dbReference type="ARBA" id="ARBA00022448"/>
    </source>
</evidence>
<evidence type="ECO:0000256" key="1">
    <source>
        <dbReference type="ARBA" id="ARBA00004141"/>
    </source>
</evidence>
<comment type="subcellular location">
    <subcellularLocation>
        <location evidence="1">Membrane</location>
        <topology evidence="1">Multi-pass membrane protein</topology>
    </subcellularLocation>
</comment>
<accession>A0A499UM66</accession>
<protein>
    <submittedName>
        <fullName evidence="9">Uncharacterized protein</fullName>
    </submittedName>
</protein>
<keyword evidence="4" id="KW-0769">Symport</keyword>
<dbReference type="AlphaFoldDB" id="A0A499UM66"/>
<evidence type="ECO:0000256" key="8">
    <source>
        <dbReference type="SAM" id="Phobius"/>
    </source>
</evidence>
<dbReference type="GO" id="GO:0016020">
    <property type="term" value="C:membrane"/>
    <property type="evidence" value="ECO:0007669"/>
    <property type="project" value="UniProtKB-SubCell"/>
</dbReference>
<evidence type="ECO:0000256" key="4">
    <source>
        <dbReference type="ARBA" id="ARBA00022847"/>
    </source>
</evidence>
<feature type="transmembrane region" description="Helical" evidence="8">
    <location>
        <begin position="59"/>
        <end position="81"/>
    </location>
</feature>
<evidence type="ECO:0000256" key="5">
    <source>
        <dbReference type="ARBA" id="ARBA00022989"/>
    </source>
</evidence>
<keyword evidence="6 8" id="KW-0472">Membrane</keyword>
<feature type="region of interest" description="Disordered" evidence="7">
    <location>
        <begin position="1"/>
        <end position="20"/>
    </location>
</feature>
<dbReference type="Gene3D" id="1.10.3860.10">
    <property type="entry name" value="Sodium:dicarboxylate symporter"/>
    <property type="match status" value="1"/>
</dbReference>
<reference evidence="9 10" key="1">
    <citation type="journal article" date="2020" name="Int. J. Syst. Evol. Microbiol.">
        <title>Reclassification of Streptomyces castelarensis and Streptomyces sporoclivatus as later heterotypic synonyms of Streptomyces antimycoticus.</title>
        <authorList>
            <person name="Komaki H."/>
            <person name="Tamura T."/>
        </authorList>
    </citation>
    <scope>NUCLEOTIDE SEQUENCE [LARGE SCALE GENOMIC DNA]</scope>
    <source>
        <strain evidence="9 10">NBRC 100767</strain>
    </source>
</reference>
<dbReference type="InterPro" id="IPR018107">
    <property type="entry name" value="Na-dicarboxylate_symporter_CS"/>
</dbReference>
<dbReference type="Pfam" id="PF00375">
    <property type="entry name" value="SDF"/>
    <property type="match status" value="1"/>
</dbReference>
<dbReference type="PROSITE" id="PS00713">
    <property type="entry name" value="NA_DICARBOXYL_SYMP_1"/>
    <property type="match status" value="1"/>
</dbReference>
<dbReference type="InterPro" id="IPR036458">
    <property type="entry name" value="Na:dicarbo_symporter_sf"/>
</dbReference>
<evidence type="ECO:0000256" key="3">
    <source>
        <dbReference type="ARBA" id="ARBA00022692"/>
    </source>
</evidence>
<dbReference type="SUPFAM" id="SSF118215">
    <property type="entry name" value="Proton glutamate symport protein"/>
    <property type="match status" value="1"/>
</dbReference>
<dbReference type="GO" id="GO:0015293">
    <property type="term" value="F:symporter activity"/>
    <property type="evidence" value="ECO:0007669"/>
    <property type="project" value="UniProtKB-KW"/>
</dbReference>
<evidence type="ECO:0000256" key="6">
    <source>
        <dbReference type="ARBA" id="ARBA00023136"/>
    </source>
</evidence>
<evidence type="ECO:0000313" key="10">
    <source>
        <dbReference type="Proteomes" id="UP000463951"/>
    </source>
</evidence>
<dbReference type="EMBL" id="AP019620">
    <property type="protein sequence ID" value="BBJ40868.1"/>
    <property type="molecule type" value="Genomic_DNA"/>
</dbReference>
<dbReference type="Proteomes" id="UP000463951">
    <property type="component" value="Chromosome"/>
</dbReference>
<gene>
    <name evidence="9" type="ORF">SSPO_035860</name>
</gene>
<proteinExistence type="predicted"/>
<organism evidence="9 10">
    <name type="scientific">Streptomyces antimycoticus</name>
    <dbReference type="NCBI Taxonomy" id="68175"/>
    <lineage>
        <taxon>Bacteria</taxon>
        <taxon>Bacillati</taxon>
        <taxon>Actinomycetota</taxon>
        <taxon>Actinomycetes</taxon>
        <taxon>Kitasatosporales</taxon>
        <taxon>Streptomycetaceae</taxon>
        <taxon>Streptomyces</taxon>
        <taxon>Streptomyces violaceusniger group</taxon>
    </lineage>
</organism>